<organism evidence="3 4">
    <name type="scientific">Macrosiphum euphorbiae</name>
    <name type="common">potato aphid</name>
    <dbReference type="NCBI Taxonomy" id="13131"/>
    <lineage>
        <taxon>Eukaryota</taxon>
        <taxon>Metazoa</taxon>
        <taxon>Ecdysozoa</taxon>
        <taxon>Arthropoda</taxon>
        <taxon>Hexapoda</taxon>
        <taxon>Insecta</taxon>
        <taxon>Pterygota</taxon>
        <taxon>Neoptera</taxon>
        <taxon>Paraneoptera</taxon>
        <taxon>Hemiptera</taxon>
        <taxon>Sternorrhyncha</taxon>
        <taxon>Aphidomorpha</taxon>
        <taxon>Aphidoidea</taxon>
        <taxon>Aphididae</taxon>
        <taxon>Macrosiphini</taxon>
        <taxon>Macrosiphum</taxon>
    </lineage>
</organism>
<feature type="compositionally biased region" description="Basic and acidic residues" evidence="1">
    <location>
        <begin position="265"/>
        <end position="283"/>
    </location>
</feature>
<proteinExistence type="predicted"/>
<dbReference type="SUPFAM" id="SSF63748">
    <property type="entry name" value="Tudor/PWWP/MBT"/>
    <property type="match status" value="1"/>
</dbReference>
<name>A0AAV0W078_9HEMI</name>
<feature type="compositionally biased region" description="Low complexity" evidence="1">
    <location>
        <begin position="247"/>
        <end position="256"/>
    </location>
</feature>
<evidence type="ECO:0000313" key="4">
    <source>
        <dbReference type="Proteomes" id="UP001160148"/>
    </source>
</evidence>
<dbReference type="AlphaFoldDB" id="A0AAV0W078"/>
<evidence type="ECO:0000259" key="2">
    <source>
        <dbReference type="PROSITE" id="PS50812"/>
    </source>
</evidence>
<feature type="compositionally biased region" description="Acidic residues" evidence="1">
    <location>
        <begin position="284"/>
        <end position="293"/>
    </location>
</feature>
<dbReference type="EMBL" id="CARXXK010000001">
    <property type="protein sequence ID" value="CAI6349335.1"/>
    <property type="molecule type" value="Genomic_DNA"/>
</dbReference>
<feature type="compositionally biased region" description="Low complexity" evidence="1">
    <location>
        <begin position="165"/>
        <end position="182"/>
    </location>
</feature>
<gene>
    <name evidence="3" type="ORF">MEUPH1_LOCUS5908</name>
</gene>
<dbReference type="PROSITE" id="PS50812">
    <property type="entry name" value="PWWP"/>
    <property type="match status" value="1"/>
</dbReference>
<accession>A0AAV0W078</accession>
<dbReference type="Gene3D" id="2.30.30.140">
    <property type="match status" value="1"/>
</dbReference>
<feature type="region of interest" description="Disordered" evidence="1">
    <location>
        <begin position="153"/>
        <end position="203"/>
    </location>
</feature>
<dbReference type="Proteomes" id="UP001160148">
    <property type="component" value="Unassembled WGS sequence"/>
</dbReference>
<reference evidence="3 4" key="1">
    <citation type="submission" date="2023-01" db="EMBL/GenBank/DDBJ databases">
        <authorList>
            <person name="Whitehead M."/>
        </authorList>
    </citation>
    <scope>NUCLEOTIDE SEQUENCE [LARGE SCALE GENOMIC DNA]</scope>
</reference>
<comment type="caution">
    <text evidence="3">The sequence shown here is derived from an EMBL/GenBank/DDBJ whole genome shotgun (WGS) entry which is preliminary data.</text>
</comment>
<dbReference type="CDD" id="cd05162">
    <property type="entry name" value="PWWP"/>
    <property type="match status" value="1"/>
</dbReference>
<feature type="domain" description="PWWP" evidence="2">
    <location>
        <begin position="14"/>
        <end position="95"/>
    </location>
</feature>
<feature type="compositionally biased region" description="Polar residues" evidence="1">
    <location>
        <begin position="294"/>
        <end position="309"/>
    </location>
</feature>
<evidence type="ECO:0000256" key="1">
    <source>
        <dbReference type="SAM" id="MobiDB-lite"/>
    </source>
</evidence>
<dbReference type="InterPro" id="IPR000313">
    <property type="entry name" value="PWWP_dom"/>
</dbReference>
<evidence type="ECO:0000313" key="3">
    <source>
        <dbReference type="EMBL" id="CAI6349335.1"/>
    </source>
</evidence>
<sequence>MSEPKSNINPTYALGTLLWVKLLKRVWWPGTVIDPQDNTIPQELKDYVKKVEPISCVVKFKDDKYHVVEFDQEVYLYPCDRKIEFIEKGFSLYKNQLKGLPVIGNFKMEFFIEEVKSMEHLIGGDIHIFENLKKEKEKVKSIVKELFTPTNTKKSKKKEVEKKSLPAPKLPKTLKTPKTPKSPNQPKPKPVSKRRTSTQSKVGKTCKRTNTEYCCQSQDGCKFTTNRYDNLKWHIAGHKKRKDEVTTSKSSNSSTSNKRKNLKTKPSEVKKQKLQEELLKDWDNDGEDEDEEINTSGVQSSSDFAQSSNEEVLQTMIDVQSSGNAVQSPNEEVIPTSKVLQNKNDSIPIISKDISRNREVQGTITCSPNKVFDFNENDNNTPVVELRQSKSNCSSTVDNDISETFESTDFVNEAILEASPSESVLVEKSTDTPVVELRQSKSNCSSTVDNDISETFESTDFVNEAILEASPSESVLVEKSAENVIDKPHGIQSNELANEIDNQTKSTELLLEKTDNTLDQINNFENSLSCISSSINTSDANILTEVDNVVIDESELSECGSLNKTTSLYKDTKIETNVVGIQLVENMSTETEDNATVKENTNDKEIVSNDEKVNQFYGTTIDENMPIENSCSVDSTSNKIDCEDKIMKEEFLDVIPDWLQDAEWKSTRSGAHKAFIVNPEGLMYIPDIHDIGADLLTTSEKLNKEIKFRSEIKDPNHTSEYIFGDEYYVYLPKSLIGSYSRMEELPPNVNPVTVALENLILEYD</sequence>
<feature type="region of interest" description="Disordered" evidence="1">
    <location>
        <begin position="239"/>
        <end position="309"/>
    </location>
</feature>
<protein>
    <recommendedName>
        <fullName evidence="2">PWWP domain-containing protein</fullName>
    </recommendedName>
</protein>
<keyword evidence="4" id="KW-1185">Reference proteome</keyword>